<proteinExistence type="predicted"/>
<sequence>MFRSLILSVFVMLSISMTSISVFAVEVGLDASSQLMLEKQRIARAALDYIESQHSSNSLQMQRSLDEKLAKRTYWQDKEDNEFVMETDRNIMLEIAKSYNANGDKFPKIPKKQVTVLDVEGRVASVKLEADDWIDYMHLYKNADGDWKIINVLWQFKDQSKHSDKKQTN</sequence>
<dbReference type="AlphaFoldDB" id="A0AA37TAH9"/>
<organism evidence="1 2">
    <name type="scientific">Marinibactrum halimedae</name>
    <dbReference type="NCBI Taxonomy" id="1444977"/>
    <lineage>
        <taxon>Bacteria</taxon>
        <taxon>Pseudomonadati</taxon>
        <taxon>Pseudomonadota</taxon>
        <taxon>Gammaproteobacteria</taxon>
        <taxon>Cellvibrionales</taxon>
        <taxon>Cellvibrionaceae</taxon>
        <taxon>Marinibactrum</taxon>
    </lineage>
</organism>
<keyword evidence="2" id="KW-1185">Reference proteome</keyword>
<protein>
    <recommendedName>
        <fullName evidence="3">Nuclear transport factor 2 family protein</fullName>
    </recommendedName>
</protein>
<dbReference type="Pfam" id="PF12893">
    <property type="entry name" value="Lumazine_bd_2"/>
    <property type="match status" value="1"/>
</dbReference>
<accession>A0AA37TAH9</accession>
<name>A0AA37TAH9_9GAMM</name>
<dbReference type="Gene3D" id="3.10.450.50">
    <property type="match status" value="1"/>
</dbReference>
<dbReference type="EMBL" id="BSPD01000092">
    <property type="protein sequence ID" value="GLS27898.1"/>
    <property type="molecule type" value="Genomic_DNA"/>
</dbReference>
<evidence type="ECO:0000313" key="1">
    <source>
        <dbReference type="EMBL" id="GLS27898.1"/>
    </source>
</evidence>
<comment type="caution">
    <text evidence="1">The sequence shown here is derived from an EMBL/GenBank/DDBJ whole genome shotgun (WGS) entry which is preliminary data.</text>
</comment>
<evidence type="ECO:0008006" key="3">
    <source>
        <dbReference type="Google" id="ProtNLM"/>
    </source>
</evidence>
<dbReference type="RefSeq" id="WP_232595122.1">
    <property type="nucleotide sequence ID" value="NZ_BSPD01000092.1"/>
</dbReference>
<gene>
    <name evidence="1" type="ORF">GCM10007877_36170</name>
</gene>
<reference evidence="1 2" key="1">
    <citation type="journal article" date="2014" name="Int. J. Syst. Evol. Microbiol.">
        <title>Complete genome sequence of Corynebacterium casei LMG S-19264T (=DSM 44701T), isolated from a smear-ripened cheese.</title>
        <authorList>
            <consortium name="US DOE Joint Genome Institute (JGI-PGF)"/>
            <person name="Walter F."/>
            <person name="Albersmeier A."/>
            <person name="Kalinowski J."/>
            <person name="Ruckert C."/>
        </authorList>
    </citation>
    <scope>NUCLEOTIDE SEQUENCE [LARGE SCALE GENOMIC DNA]</scope>
    <source>
        <strain evidence="1 2">NBRC 110095</strain>
    </source>
</reference>
<dbReference type="InterPro" id="IPR039437">
    <property type="entry name" value="FrzH/put_lumazine-bd"/>
</dbReference>
<dbReference type="Proteomes" id="UP001156870">
    <property type="component" value="Unassembled WGS sequence"/>
</dbReference>
<dbReference type="SUPFAM" id="SSF54427">
    <property type="entry name" value="NTF2-like"/>
    <property type="match status" value="1"/>
</dbReference>
<dbReference type="InterPro" id="IPR032710">
    <property type="entry name" value="NTF2-like_dom_sf"/>
</dbReference>
<evidence type="ECO:0000313" key="2">
    <source>
        <dbReference type="Proteomes" id="UP001156870"/>
    </source>
</evidence>